<dbReference type="Pfam" id="PF00350">
    <property type="entry name" value="Dynamin_N"/>
    <property type="match status" value="1"/>
</dbReference>
<dbReference type="RefSeq" id="WP_129077632.1">
    <property type="nucleotide sequence ID" value="NZ_QOUX01000026.1"/>
</dbReference>
<dbReference type="InterPro" id="IPR051943">
    <property type="entry name" value="TRAFAC_Dynamin-like_GTPase"/>
</dbReference>
<dbReference type="Proteomes" id="UP000290649">
    <property type="component" value="Unassembled WGS sequence"/>
</dbReference>
<dbReference type="AlphaFoldDB" id="A0A4Q0VU62"/>
<dbReference type="Gene3D" id="3.40.50.300">
    <property type="entry name" value="P-loop containing nucleotide triphosphate hydrolases"/>
    <property type="match status" value="1"/>
</dbReference>
<proteinExistence type="predicted"/>
<dbReference type="PANTHER" id="PTHR43681:SF1">
    <property type="entry name" value="SARCALUMENIN"/>
    <property type="match status" value="1"/>
</dbReference>
<evidence type="ECO:0000313" key="4">
    <source>
        <dbReference type="Proteomes" id="UP000290649"/>
    </source>
</evidence>
<gene>
    <name evidence="3" type="ORF">DS745_07475</name>
</gene>
<name>A0A4Q0VU62_9BACI</name>
<evidence type="ECO:0000256" key="1">
    <source>
        <dbReference type="SAM" id="Coils"/>
    </source>
</evidence>
<feature type="coiled-coil region" evidence="1">
    <location>
        <begin position="610"/>
        <end position="644"/>
    </location>
</feature>
<dbReference type="SUPFAM" id="SSF52540">
    <property type="entry name" value="P-loop containing nucleoside triphosphate hydrolases"/>
    <property type="match status" value="1"/>
</dbReference>
<organism evidence="3 4">
    <name type="scientific">Anaerobacillus alkaliphilus</name>
    <dbReference type="NCBI Taxonomy" id="1548597"/>
    <lineage>
        <taxon>Bacteria</taxon>
        <taxon>Bacillati</taxon>
        <taxon>Bacillota</taxon>
        <taxon>Bacilli</taxon>
        <taxon>Bacillales</taxon>
        <taxon>Bacillaceae</taxon>
        <taxon>Anaerobacillus</taxon>
    </lineage>
</organism>
<dbReference type="InterPro" id="IPR011990">
    <property type="entry name" value="TPR-like_helical_dom_sf"/>
</dbReference>
<sequence>MEKQIEETLIEKQFYRQVADTNDSLEAIRSLSLMANKMYSNKSETLDEILYSQGELYFQLGDYEAAIYKWGKVSNHELGLWAPKNSADAYMCLGDLQKAEAIYTSIGEGSVTLKKEVLLSLYELYVADINKVRQTVDKLVHLDWQYKNVYQMALHFYEEHREYLSAFALVLDKLEVQYDDDTLSRIKTYFTESSETIKPVFSAARLLKLLWREDRQQLVNYFQFLNDYYLQTDYFIHWLNHLFTPINEVDAKLGVYLLTEKPECFEKNLERLFSGAFKIKEIRHIIEYQFSEYYQLAPNTSLKRALGALLLAWKKRFPNDFMVSGIDLNFLPEERMYKLSTMQEFYQNVVGWMNRIDVKVDGYSSWWMDYYLNNDKKKLMVSGSFSNGKSSFINSIVGYPILNADHLPTTSAVTILDHGEVECVTEFRNQNLQVITMEELRAKTTINHAAHGSLSSHLYHIDKDLDALKQITLIDTPGFNDEKQNEQNPTFDFLHLADEMLFILSAETPFKKTEKEAIEKILELRPNLQISFLLNKFDYLDEEEVEDTLEDLERRLSKTFQRDITVIPYSSSYPELNDGKKVNHLLFKAEHLAIEQERMEKLLPYLGELLAKFDVNLEEKEKELNRLLLLKKREGDKLKELEDSFVRYKNTVVSNIIQKYLSFSSSMHSFIKGRIQERLVKYSNGISQETDLNKVYQYLDKEINQELKQLLEEMFQPQISHLFSYWISDVSKHLLTVSKDIAHMKIELADVRSLPEVEQQALSTGEFNERIIPEFKALMEDIEYTHIDTFKSINPVQSFLTGVGKLFGNKSQIATDKVNQFKHQLETKLFDEVIEKFGYQITKAIAKFDTNIRTNFDQLFEDTQTYFRHNRDESNQQTIKQAMELKELLDSKEGYIERVTLYKIRYEQLRVDYTTKQRELVR</sequence>
<dbReference type="SUPFAM" id="SSF48452">
    <property type="entry name" value="TPR-like"/>
    <property type="match status" value="1"/>
</dbReference>
<dbReference type="OrthoDB" id="2971055at2"/>
<dbReference type="PANTHER" id="PTHR43681">
    <property type="entry name" value="TRANSMEMBRANE GTPASE FZO"/>
    <property type="match status" value="1"/>
</dbReference>
<evidence type="ECO:0000313" key="3">
    <source>
        <dbReference type="EMBL" id="RXJ02221.1"/>
    </source>
</evidence>
<dbReference type="EMBL" id="QOUX01000026">
    <property type="protein sequence ID" value="RXJ02221.1"/>
    <property type="molecule type" value="Genomic_DNA"/>
</dbReference>
<dbReference type="InterPro" id="IPR027417">
    <property type="entry name" value="P-loop_NTPase"/>
</dbReference>
<accession>A0A4Q0VU62</accession>
<reference evidence="3 4" key="1">
    <citation type="journal article" date="2019" name="Int. J. Syst. Evol. Microbiol.">
        <title>Anaerobacillus alkaliphilus sp. nov., a novel alkaliphilic and moderately halophilic bacterium.</title>
        <authorList>
            <person name="Borsodi A.K."/>
            <person name="Aszalos J.M."/>
            <person name="Bihari P."/>
            <person name="Nagy I."/>
            <person name="Schumann P."/>
            <person name="Sproer C."/>
            <person name="Kovacs A.L."/>
            <person name="Boka K."/>
            <person name="Dobosy P."/>
            <person name="Ovari M."/>
            <person name="Szili-Kovacs T."/>
            <person name="Toth E."/>
        </authorList>
    </citation>
    <scope>NUCLEOTIDE SEQUENCE [LARGE SCALE GENOMIC DNA]</scope>
    <source>
        <strain evidence="3 4">B16-10</strain>
    </source>
</reference>
<protein>
    <recommendedName>
        <fullName evidence="2">Dynamin N-terminal domain-containing protein</fullName>
    </recommendedName>
</protein>
<feature type="domain" description="Dynamin N-terminal" evidence="2">
    <location>
        <begin position="380"/>
        <end position="522"/>
    </location>
</feature>
<comment type="caution">
    <text evidence="3">The sequence shown here is derived from an EMBL/GenBank/DDBJ whole genome shotgun (WGS) entry which is preliminary data.</text>
</comment>
<evidence type="ECO:0000259" key="2">
    <source>
        <dbReference type="Pfam" id="PF00350"/>
    </source>
</evidence>
<keyword evidence="4" id="KW-1185">Reference proteome</keyword>
<dbReference type="InterPro" id="IPR045063">
    <property type="entry name" value="Dynamin_N"/>
</dbReference>
<keyword evidence="1" id="KW-0175">Coiled coil</keyword>